<reference evidence="2 3" key="1">
    <citation type="submission" date="2014-04" db="EMBL/GenBank/DDBJ databases">
        <authorList>
            <consortium name="DOE Joint Genome Institute"/>
            <person name="Kuo A."/>
            <person name="Kohler A."/>
            <person name="Nagy L.G."/>
            <person name="Floudas D."/>
            <person name="Copeland A."/>
            <person name="Barry K.W."/>
            <person name="Cichocki N."/>
            <person name="Veneault-Fourrey C."/>
            <person name="LaButti K."/>
            <person name="Lindquist E.A."/>
            <person name="Lipzen A."/>
            <person name="Lundell T."/>
            <person name="Morin E."/>
            <person name="Murat C."/>
            <person name="Sun H."/>
            <person name="Tunlid A."/>
            <person name="Henrissat B."/>
            <person name="Grigoriev I.V."/>
            <person name="Hibbett D.S."/>
            <person name="Martin F."/>
            <person name="Nordberg H.P."/>
            <person name="Cantor M.N."/>
            <person name="Hua S.X."/>
        </authorList>
    </citation>
    <scope>NUCLEOTIDE SEQUENCE [LARGE SCALE GENOMIC DNA]</scope>
    <source>
        <strain evidence="2 3">LaAM-08-1</strain>
    </source>
</reference>
<gene>
    <name evidence="2" type="ORF">K443DRAFT_105218</name>
</gene>
<sequence length="116" mass="13109">MAFQDNFIRGSIFFLSRPVADLPIQPLVGLSNPKTPLAGQCVFVGPLFGRTYFMYVSLLIPRSTRPRPVLFPFFSSSRLTFTSSHLPAQPRPKQEPSKLHKSCIKDERDTPIRMDG</sequence>
<reference evidence="3" key="2">
    <citation type="submission" date="2015-01" db="EMBL/GenBank/DDBJ databases">
        <title>Evolutionary Origins and Diversification of the Mycorrhizal Mutualists.</title>
        <authorList>
            <consortium name="DOE Joint Genome Institute"/>
            <consortium name="Mycorrhizal Genomics Consortium"/>
            <person name="Kohler A."/>
            <person name="Kuo A."/>
            <person name="Nagy L.G."/>
            <person name="Floudas D."/>
            <person name="Copeland A."/>
            <person name="Barry K.W."/>
            <person name="Cichocki N."/>
            <person name="Veneault-Fourrey C."/>
            <person name="LaButti K."/>
            <person name="Lindquist E.A."/>
            <person name="Lipzen A."/>
            <person name="Lundell T."/>
            <person name="Morin E."/>
            <person name="Murat C."/>
            <person name="Riley R."/>
            <person name="Ohm R."/>
            <person name="Sun H."/>
            <person name="Tunlid A."/>
            <person name="Henrissat B."/>
            <person name="Grigoriev I.V."/>
            <person name="Hibbett D.S."/>
            <person name="Martin F."/>
        </authorList>
    </citation>
    <scope>NUCLEOTIDE SEQUENCE [LARGE SCALE GENOMIC DNA]</scope>
    <source>
        <strain evidence="3">LaAM-08-1</strain>
    </source>
</reference>
<dbReference type="Proteomes" id="UP000054477">
    <property type="component" value="Unassembled WGS sequence"/>
</dbReference>
<dbReference type="HOGENOM" id="CLU_2097251_0_0_1"/>
<organism evidence="2 3">
    <name type="scientific">Laccaria amethystina LaAM-08-1</name>
    <dbReference type="NCBI Taxonomy" id="1095629"/>
    <lineage>
        <taxon>Eukaryota</taxon>
        <taxon>Fungi</taxon>
        <taxon>Dikarya</taxon>
        <taxon>Basidiomycota</taxon>
        <taxon>Agaricomycotina</taxon>
        <taxon>Agaricomycetes</taxon>
        <taxon>Agaricomycetidae</taxon>
        <taxon>Agaricales</taxon>
        <taxon>Agaricineae</taxon>
        <taxon>Hydnangiaceae</taxon>
        <taxon>Laccaria</taxon>
    </lineage>
</organism>
<protein>
    <submittedName>
        <fullName evidence="2">Unplaced genomic scaffold K443scaffold_151, whole genome shotgun sequence</fullName>
    </submittedName>
</protein>
<dbReference type="AlphaFoldDB" id="A0A0C9X8G5"/>
<feature type="compositionally biased region" description="Basic and acidic residues" evidence="1">
    <location>
        <begin position="92"/>
        <end position="116"/>
    </location>
</feature>
<evidence type="ECO:0000313" key="2">
    <source>
        <dbReference type="EMBL" id="KIJ97703.1"/>
    </source>
</evidence>
<feature type="region of interest" description="Disordered" evidence="1">
    <location>
        <begin position="83"/>
        <end position="116"/>
    </location>
</feature>
<evidence type="ECO:0000256" key="1">
    <source>
        <dbReference type="SAM" id="MobiDB-lite"/>
    </source>
</evidence>
<keyword evidence="3" id="KW-1185">Reference proteome</keyword>
<evidence type="ECO:0000313" key="3">
    <source>
        <dbReference type="Proteomes" id="UP000054477"/>
    </source>
</evidence>
<proteinExistence type="predicted"/>
<dbReference type="OrthoDB" id="3101800at2759"/>
<accession>A0A0C9X8G5</accession>
<name>A0A0C9X8G5_9AGAR</name>
<dbReference type="EMBL" id="KN838686">
    <property type="protein sequence ID" value="KIJ97703.1"/>
    <property type="molecule type" value="Genomic_DNA"/>
</dbReference>